<name>A0A645C376_9ZZZZ</name>
<reference evidence="2" key="1">
    <citation type="submission" date="2019-08" db="EMBL/GenBank/DDBJ databases">
        <authorList>
            <person name="Kucharzyk K."/>
            <person name="Murdoch R.W."/>
            <person name="Higgins S."/>
            <person name="Loffler F."/>
        </authorList>
    </citation>
    <scope>NUCLEOTIDE SEQUENCE</scope>
</reference>
<organism evidence="2">
    <name type="scientific">bioreactor metagenome</name>
    <dbReference type="NCBI Taxonomy" id="1076179"/>
    <lineage>
        <taxon>unclassified sequences</taxon>
        <taxon>metagenomes</taxon>
        <taxon>ecological metagenomes</taxon>
    </lineage>
</organism>
<dbReference type="AlphaFoldDB" id="A0A645C376"/>
<sequence length="125" mass="13870">MLGFAVQQLIDGIVGVVVERFAVSNQHKLRIDRDVLPKQVERERALRGFGKGRVIDVLQHVLVGRAQQVELHLCAVLRGSNAVFRRGVEQQRSARGEGKGDQRDGEQRKPQSYLHAAIPPAGSRS</sequence>
<evidence type="ECO:0000313" key="2">
    <source>
        <dbReference type="EMBL" id="MPM71808.1"/>
    </source>
</evidence>
<gene>
    <name evidence="2" type="ORF">SDC9_118779</name>
</gene>
<feature type="region of interest" description="Disordered" evidence="1">
    <location>
        <begin position="88"/>
        <end position="125"/>
    </location>
</feature>
<comment type="caution">
    <text evidence="2">The sequence shown here is derived from an EMBL/GenBank/DDBJ whole genome shotgun (WGS) entry which is preliminary data.</text>
</comment>
<accession>A0A645C376</accession>
<proteinExistence type="predicted"/>
<evidence type="ECO:0000256" key="1">
    <source>
        <dbReference type="SAM" id="MobiDB-lite"/>
    </source>
</evidence>
<protein>
    <submittedName>
        <fullName evidence="2">Uncharacterized protein</fullName>
    </submittedName>
</protein>
<feature type="compositionally biased region" description="Basic and acidic residues" evidence="1">
    <location>
        <begin position="88"/>
        <end position="109"/>
    </location>
</feature>
<dbReference type="EMBL" id="VSSQ01024342">
    <property type="protein sequence ID" value="MPM71808.1"/>
    <property type="molecule type" value="Genomic_DNA"/>
</dbReference>